<protein>
    <submittedName>
        <fullName evidence="1">MFS general substrate transporter</fullName>
    </submittedName>
</protein>
<reference evidence="1" key="1">
    <citation type="submission" date="2018-02" db="EMBL/GenBank/DDBJ databases">
        <title>The genomes of Aspergillus section Nigri reveals drivers in fungal speciation.</title>
        <authorList>
            <consortium name="DOE Joint Genome Institute"/>
            <person name="Vesth T.C."/>
            <person name="Nybo J."/>
            <person name="Theobald S."/>
            <person name="Brandl J."/>
            <person name="Frisvad J.C."/>
            <person name="Nielsen K.F."/>
            <person name="Lyhne E.K."/>
            <person name="Kogle M.E."/>
            <person name="Kuo A."/>
            <person name="Riley R."/>
            <person name="Clum A."/>
            <person name="Nolan M."/>
            <person name="Lipzen A."/>
            <person name="Salamov A."/>
            <person name="Henrissat B."/>
            <person name="Wiebenga A."/>
            <person name="De vries R.P."/>
            <person name="Grigoriev I.V."/>
            <person name="Mortensen U.H."/>
            <person name="Andersen M.R."/>
            <person name="Baker S.E."/>
        </authorList>
    </citation>
    <scope>NUCLEOTIDE SEQUENCE</scope>
    <source>
        <strain evidence="1">CBS 115574</strain>
    </source>
</reference>
<gene>
    <name evidence="1" type="ORF">BO79DRAFT_228685</name>
</gene>
<organism evidence="1 2">
    <name type="scientific">Aspergillus costaricaensis CBS 115574</name>
    <dbReference type="NCBI Taxonomy" id="1448317"/>
    <lineage>
        <taxon>Eukaryota</taxon>
        <taxon>Fungi</taxon>
        <taxon>Dikarya</taxon>
        <taxon>Ascomycota</taxon>
        <taxon>Pezizomycotina</taxon>
        <taxon>Eurotiomycetes</taxon>
        <taxon>Eurotiomycetidae</taxon>
        <taxon>Eurotiales</taxon>
        <taxon>Aspergillaceae</taxon>
        <taxon>Aspergillus</taxon>
        <taxon>Aspergillus subgen. Circumdati</taxon>
    </lineage>
</organism>
<proteinExistence type="predicted"/>
<keyword evidence="2" id="KW-1185">Reference proteome</keyword>
<accession>A0ACD1IFX7</accession>
<dbReference type="Proteomes" id="UP000249748">
    <property type="component" value="Unassembled WGS sequence"/>
</dbReference>
<evidence type="ECO:0000313" key="2">
    <source>
        <dbReference type="Proteomes" id="UP000249748"/>
    </source>
</evidence>
<dbReference type="EMBL" id="KZ824550">
    <property type="protein sequence ID" value="RAK88657.1"/>
    <property type="molecule type" value="Genomic_DNA"/>
</dbReference>
<sequence length="345" mass="38236">MHPPQTAKDGVYNNVFPEDGTAAWMVVLGCWYGLFCTFRLVNYISVFKTYYISNQGPLHHYSQGAIFLSQGIIAAFSLSTVFNCFSGSSLGGVIMLIIINKLISCFGFPWTIRIVTFIILSLLAIAACTVRCRLPLQPKPFNITNFLSGIHDPVFSLTYITSFLFYWGLFIPFNYIILQAEKAGIRSEIAQYLLPIINTAETNSIPGQIIPGFLANKFGCYNIAIIITAIISIFCLTLWIPGQSQAAVISFMVMYSLFSGSFISLAPTLVTQISDIHEINTYQGIFFVFQSFGTLTGLLITEIITARQYRSFSGLQFFCGFSFLTLMAVHILARGKLVGMSAAKV</sequence>
<evidence type="ECO:0000313" key="1">
    <source>
        <dbReference type="EMBL" id="RAK88657.1"/>
    </source>
</evidence>
<name>A0ACD1IFX7_9EURO</name>